<dbReference type="InterPro" id="IPR005467">
    <property type="entry name" value="His_kinase_dom"/>
</dbReference>
<evidence type="ECO:0000256" key="3">
    <source>
        <dbReference type="ARBA" id="ARBA00022679"/>
    </source>
</evidence>
<dbReference type="PROSITE" id="PS50109">
    <property type="entry name" value="HIS_KIN"/>
    <property type="match status" value="1"/>
</dbReference>
<dbReference type="InterPro" id="IPR050482">
    <property type="entry name" value="Sensor_HK_TwoCompSys"/>
</dbReference>
<dbReference type="Gene3D" id="1.20.5.1930">
    <property type="match status" value="1"/>
</dbReference>
<dbReference type="PANTHER" id="PTHR24421:SF10">
    <property type="entry name" value="NITRATE_NITRITE SENSOR PROTEIN NARQ"/>
    <property type="match status" value="1"/>
</dbReference>
<dbReference type="SUPFAM" id="SSF55874">
    <property type="entry name" value="ATPase domain of HSP90 chaperone/DNA topoisomerase II/histidine kinase"/>
    <property type="match status" value="1"/>
</dbReference>
<evidence type="ECO:0000256" key="4">
    <source>
        <dbReference type="ARBA" id="ARBA00022777"/>
    </source>
</evidence>
<feature type="transmembrane region" description="Helical" evidence="7">
    <location>
        <begin position="132"/>
        <end position="148"/>
    </location>
</feature>
<evidence type="ECO:0000256" key="7">
    <source>
        <dbReference type="SAM" id="Phobius"/>
    </source>
</evidence>
<evidence type="ECO:0000259" key="8">
    <source>
        <dbReference type="PROSITE" id="PS50109"/>
    </source>
</evidence>
<keyword evidence="10" id="KW-1185">Reference proteome</keyword>
<dbReference type="CDD" id="cd16917">
    <property type="entry name" value="HATPase_UhpB-NarQ-NarX-like"/>
    <property type="match status" value="1"/>
</dbReference>
<feature type="transmembrane region" description="Helical" evidence="7">
    <location>
        <begin position="105"/>
        <end position="125"/>
    </location>
</feature>
<evidence type="ECO:0000313" key="10">
    <source>
        <dbReference type="Proteomes" id="UP001165541"/>
    </source>
</evidence>
<accession>A0ABT0YTB2</accession>
<dbReference type="InterPro" id="IPR003594">
    <property type="entry name" value="HATPase_dom"/>
</dbReference>
<evidence type="ECO:0000256" key="1">
    <source>
        <dbReference type="ARBA" id="ARBA00000085"/>
    </source>
</evidence>
<keyword evidence="4 9" id="KW-0418">Kinase</keyword>
<keyword evidence="7" id="KW-0812">Transmembrane</keyword>
<name>A0ABT0YTB2_9BURK</name>
<reference evidence="9" key="1">
    <citation type="submission" date="2022-05" db="EMBL/GenBank/DDBJ databases">
        <title>Schlegelella sp. nov., isolated from mangrove soil.</title>
        <authorList>
            <person name="Liu Y."/>
            <person name="Ge X."/>
            <person name="Liu W."/>
        </authorList>
    </citation>
    <scope>NUCLEOTIDE SEQUENCE</scope>
    <source>
        <strain evidence="9">S2-27</strain>
    </source>
</reference>
<dbReference type="Proteomes" id="UP001165541">
    <property type="component" value="Unassembled WGS sequence"/>
</dbReference>
<comment type="catalytic activity">
    <reaction evidence="1">
        <text>ATP + protein L-histidine = ADP + protein N-phospho-L-histidine.</text>
        <dbReference type="EC" id="2.7.13.3"/>
    </reaction>
</comment>
<dbReference type="Gene3D" id="3.30.565.10">
    <property type="entry name" value="Histidine kinase-like ATPase, C-terminal domain"/>
    <property type="match status" value="1"/>
</dbReference>
<keyword evidence="7" id="KW-1133">Transmembrane helix</keyword>
<dbReference type="EC" id="2.7.13.3" evidence="2"/>
<evidence type="ECO:0000256" key="2">
    <source>
        <dbReference type="ARBA" id="ARBA00012438"/>
    </source>
</evidence>
<evidence type="ECO:0000256" key="5">
    <source>
        <dbReference type="ARBA" id="ARBA00023012"/>
    </source>
</evidence>
<keyword evidence="5" id="KW-0902">Two-component regulatory system</keyword>
<sequence>MTATDIPAPTDRVARDQHNRVRMIGVSAVNYLFGILTMSLYALIGTVGWDIPALYAVASMGGSAVFFLLVRRGANLRLRDPNLFGWQMAHGGLVALTFLSVAPQLAFASLSSLFVTGVFGLVQFGLPEFRRALLVVGAGSAAIFYFVWDRLALPASTPHEALVLWVLLMFLLGRFTVVAAHVGLLRKKLHERNRQLQESLDRIQELLLGRARKEQELAVAQERQRLMREIHDGIGASLNTSLAMIERGRMDRHSLAAVVRECIDELKLTIDSLEPMENDLVAVIATLRYRLEKRLLAAGIRMEWQVQELPALPWLEVTQALSIMRVLQEALSNVVRHSRATSVAVRTAEQAHDGRSGVEVSIADDGVGFDAAVAQSYGHGLRNMRERAAGLGGQLTIESAPGRSVVRLWLPLAAPAMAQDAGAHRAPAALTAAGER</sequence>
<dbReference type="GO" id="GO:0016301">
    <property type="term" value="F:kinase activity"/>
    <property type="evidence" value="ECO:0007669"/>
    <property type="project" value="UniProtKB-KW"/>
</dbReference>
<proteinExistence type="predicted"/>
<dbReference type="InterPro" id="IPR036890">
    <property type="entry name" value="HATPase_C_sf"/>
</dbReference>
<gene>
    <name evidence="9" type="ORF">M8A51_20780</name>
</gene>
<keyword evidence="6" id="KW-0175">Coiled coil</keyword>
<keyword evidence="3" id="KW-0808">Transferase</keyword>
<dbReference type="Pfam" id="PF02518">
    <property type="entry name" value="HATPase_c"/>
    <property type="match status" value="1"/>
</dbReference>
<evidence type="ECO:0000313" key="9">
    <source>
        <dbReference type="EMBL" id="MCM5681970.1"/>
    </source>
</evidence>
<feature type="coiled-coil region" evidence="6">
    <location>
        <begin position="186"/>
        <end position="223"/>
    </location>
</feature>
<feature type="transmembrane region" description="Helical" evidence="7">
    <location>
        <begin position="163"/>
        <end position="185"/>
    </location>
</feature>
<feature type="transmembrane region" description="Helical" evidence="7">
    <location>
        <begin position="21"/>
        <end position="45"/>
    </location>
</feature>
<evidence type="ECO:0000256" key="6">
    <source>
        <dbReference type="SAM" id="Coils"/>
    </source>
</evidence>
<organism evidence="9 10">
    <name type="scientific">Caldimonas mangrovi</name>
    <dbReference type="NCBI Taxonomy" id="2944811"/>
    <lineage>
        <taxon>Bacteria</taxon>
        <taxon>Pseudomonadati</taxon>
        <taxon>Pseudomonadota</taxon>
        <taxon>Betaproteobacteria</taxon>
        <taxon>Burkholderiales</taxon>
        <taxon>Sphaerotilaceae</taxon>
        <taxon>Caldimonas</taxon>
    </lineage>
</organism>
<dbReference type="EMBL" id="JAMKFE010000015">
    <property type="protein sequence ID" value="MCM5681970.1"/>
    <property type="molecule type" value="Genomic_DNA"/>
</dbReference>
<dbReference type="SMART" id="SM00387">
    <property type="entry name" value="HATPase_c"/>
    <property type="match status" value="1"/>
</dbReference>
<keyword evidence="7" id="KW-0472">Membrane</keyword>
<protein>
    <recommendedName>
        <fullName evidence="2">histidine kinase</fullName>
        <ecNumber evidence="2">2.7.13.3</ecNumber>
    </recommendedName>
</protein>
<comment type="caution">
    <text evidence="9">The sequence shown here is derived from an EMBL/GenBank/DDBJ whole genome shotgun (WGS) entry which is preliminary data.</text>
</comment>
<feature type="transmembrane region" description="Helical" evidence="7">
    <location>
        <begin position="82"/>
        <end position="99"/>
    </location>
</feature>
<feature type="transmembrane region" description="Helical" evidence="7">
    <location>
        <begin position="51"/>
        <end position="70"/>
    </location>
</feature>
<feature type="domain" description="Histidine kinase" evidence="8">
    <location>
        <begin position="225"/>
        <end position="414"/>
    </location>
</feature>
<dbReference type="PANTHER" id="PTHR24421">
    <property type="entry name" value="NITRATE/NITRITE SENSOR PROTEIN NARX-RELATED"/>
    <property type="match status" value="1"/>
</dbReference>
<dbReference type="RefSeq" id="WP_251780448.1">
    <property type="nucleotide sequence ID" value="NZ_JAMKFE010000015.1"/>
</dbReference>